<evidence type="ECO:0000313" key="1">
    <source>
        <dbReference type="EMBL" id="GFD11666.1"/>
    </source>
</evidence>
<sequence>MRKRYVVKITDSFEDIIRMLEKDLKLSPGCYKLAYKPANKKVRKFGSRQIVIGTLRFWMPRLLLMMIFMLRILMKMILLRGIMLRMILTMSLVTRTRWSTLQRK</sequence>
<accession>A0A699TRA5</accession>
<comment type="caution">
    <text evidence="1">The sequence shown here is derived from an EMBL/GenBank/DDBJ whole genome shotgun (WGS) entry which is preliminary data.</text>
</comment>
<dbReference type="AlphaFoldDB" id="A0A699TRA5"/>
<feature type="non-terminal residue" evidence="1">
    <location>
        <position position="104"/>
    </location>
</feature>
<gene>
    <name evidence="1" type="ORF">Tci_883635</name>
</gene>
<protein>
    <submittedName>
        <fullName evidence="1">Flavone 6-hydroxylase</fullName>
    </submittedName>
</protein>
<proteinExistence type="predicted"/>
<dbReference type="EMBL" id="BKCJ011260567">
    <property type="protein sequence ID" value="GFD11666.1"/>
    <property type="molecule type" value="Genomic_DNA"/>
</dbReference>
<name>A0A699TRA5_TANCI</name>
<reference evidence="1" key="1">
    <citation type="journal article" date="2019" name="Sci. Rep.">
        <title>Draft genome of Tanacetum cinerariifolium, the natural source of mosquito coil.</title>
        <authorList>
            <person name="Yamashiro T."/>
            <person name="Shiraishi A."/>
            <person name="Satake H."/>
            <person name="Nakayama K."/>
        </authorList>
    </citation>
    <scope>NUCLEOTIDE SEQUENCE</scope>
</reference>
<organism evidence="1">
    <name type="scientific">Tanacetum cinerariifolium</name>
    <name type="common">Dalmatian daisy</name>
    <name type="synonym">Chrysanthemum cinerariifolium</name>
    <dbReference type="NCBI Taxonomy" id="118510"/>
    <lineage>
        <taxon>Eukaryota</taxon>
        <taxon>Viridiplantae</taxon>
        <taxon>Streptophyta</taxon>
        <taxon>Embryophyta</taxon>
        <taxon>Tracheophyta</taxon>
        <taxon>Spermatophyta</taxon>
        <taxon>Magnoliopsida</taxon>
        <taxon>eudicotyledons</taxon>
        <taxon>Gunneridae</taxon>
        <taxon>Pentapetalae</taxon>
        <taxon>asterids</taxon>
        <taxon>campanulids</taxon>
        <taxon>Asterales</taxon>
        <taxon>Asteraceae</taxon>
        <taxon>Asteroideae</taxon>
        <taxon>Anthemideae</taxon>
        <taxon>Anthemidinae</taxon>
        <taxon>Tanacetum</taxon>
    </lineage>
</organism>